<protein>
    <submittedName>
        <fullName evidence="6">Class II aldolase/adducin family protein</fullName>
    </submittedName>
</protein>
<keyword evidence="2" id="KW-0456">Lyase</keyword>
<keyword evidence="4" id="KW-0472">Membrane</keyword>
<keyword evidence="7" id="KW-1185">Reference proteome</keyword>
<dbReference type="GO" id="GO:0005829">
    <property type="term" value="C:cytosol"/>
    <property type="evidence" value="ECO:0007669"/>
    <property type="project" value="TreeGrafter"/>
</dbReference>
<dbReference type="InterPro" id="IPR036409">
    <property type="entry name" value="Aldolase_II/adducin_N_sf"/>
</dbReference>
<keyword evidence="4" id="KW-0812">Transmembrane</keyword>
<gene>
    <name evidence="6" type="ORF">FPZ12_021220</name>
</gene>
<name>A0A5N0UZK5_9PSEU</name>
<dbReference type="SUPFAM" id="SSF53639">
    <property type="entry name" value="AraD/HMP-PK domain-like"/>
    <property type="match status" value="1"/>
</dbReference>
<dbReference type="InterPro" id="IPR050197">
    <property type="entry name" value="Aldolase_class_II_sugar_metab"/>
</dbReference>
<dbReference type="SMART" id="SM01007">
    <property type="entry name" value="Aldolase_II"/>
    <property type="match status" value="1"/>
</dbReference>
<dbReference type="GO" id="GO:0046872">
    <property type="term" value="F:metal ion binding"/>
    <property type="evidence" value="ECO:0007669"/>
    <property type="project" value="UniProtKB-KW"/>
</dbReference>
<dbReference type="GO" id="GO:0019323">
    <property type="term" value="P:pentose catabolic process"/>
    <property type="evidence" value="ECO:0007669"/>
    <property type="project" value="TreeGrafter"/>
</dbReference>
<evidence type="ECO:0000256" key="4">
    <source>
        <dbReference type="SAM" id="Phobius"/>
    </source>
</evidence>
<dbReference type="AlphaFoldDB" id="A0A5N0UZK5"/>
<dbReference type="Pfam" id="PF00596">
    <property type="entry name" value="Aldolase_II"/>
    <property type="match status" value="1"/>
</dbReference>
<accession>A0A5N0UZK5</accession>
<feature type="domain" description="Class II aldolase/adducin N-terminal" evidence="5">
    <location>
        <begin position="47"/>
        <end position="225"/>
    </location>
</feature>
<evidence type="ECO:0000256" key="1">
    <source>
        <dbReference type="ARBA" id="ARBA00022723"/>
    </source>
</evidence>
<organism evidence="6 7">
    <name type="scientific">Amycolatopsis acidicola</name>
    <dbReference type="NCBI Taxonomy" id="2596893"/>
    <lineage>
        <taxon>Bacteria</taxon>
        <taxon>Bacillati</taxon>
        <taxon>Actinomycetota</taxon>
        <taxon>Actinomycetes</taxon>
        <taxon>Pseudonocardiales</taxon>
        <taxon>Pseudonocardiaceae</taxon>
        <taxon>Amycolatopsis</taxon>
    </lineage>
</organism>
<dbReference type="PANTHER" id="PTHR22789">
    <property type="entry name" value="FUCULOSE PHOSPHATE ALDOLASE"/>
    <property type="match status" value="1"/>
</dbReference>
<feature type="compositionally biased region" description="Low complexity" evidence="3">
    <location>
        <begin position="1"/>
        <end position="21"/>
    </location>
</feature>
<dbReference type="PANTHER" id="PTHR22789:SF0">
    <property type="entry name" value="3-OXO-TETRONATE 4-PHOSPHATE DECARBOXYLASE-RELATED"/>
    <property type="match status" value="1"/>
</dbReference>
<evidence type="ECO:0000313" key="6">
    <source>
        <dbReference type="EMBL" id="KAA9159073.1"/>
    </source>
</evidence>
<proteinExistence type="predicted"/>
<dbReference type="Proteomes" id="UP000319769">
    <property type="component" value="Unassembled WGS sequence"/>
</dbReference>
<dbReference type="GO" id="GO:0016832">
    <property type="term" value="F:aldehyde-lyase activity"/>
    <property type="evidence" value="ECO:0007669"/>
    <property type="project" value="TreeGrafter"/>
</dbReference>
<dbReference type="EMBL" id="VMNW02000031">
    <property type="protein sequence ID" value="KAA9159073.1"/>
    <property type="molecule type" value="Genomic_DNA"/>
</dbReference>
<feature type="region of interest" description="Disordered" evidence="3">
    <location>
        <begin position="1"/>
        <end position="34"/>
    </location>
</feature>
<evidence type="ECO:0000313" key="7">
    <source>
        <dbReference type="Proteomes" id="UP000319769"/>
    </source>
</evidence>
<evidence type="ECO:0000259" key="5">
    <source>
        <dbReference type="SMART" id="SM01007"/>
    </source>
</evidence>
<feature type="transmembrane region" description="Helical" evidence="4">
    <location>
        <begin position="192"/>
        <end position="217"/>
    </location>
</feature>
<evidence type="ECO:0000256" key="3">
    <source>
        <dbReference type="SAM" id="MobiDB-lite"/>
    </source>
</evidence>
<keyword evidence="4" id="KW-1133">Transmembrane helix</keyword>
<dbReference type="InterPro" id="IPR001303">
    <property type="entry name" value="Aldolase_II/adducin_N"/>
</dbReference>
<sequence>MSPRPAGLRADGAGDARGPAGTVRRLSFPRPERGAAVTAPSLEDPAAEVVLGCHVLGIEDQGDPVWGHVSRRDRDLGHVWLKAGPRGFDEVGAEDVVLTDLDGKRLLGSAPVPREYPLHTEVLRVREDVGSVVHCHPPHAIALAATGQPLYAFSNGAGPFAAGVPRYEAPVGLVETPELGADVARHLGDARALFLVGHGIVAVGASVATAVMTAVLLERACRLQLLAAAAGGVAPPLREPGSRYSHAEADGYLLRSWEYLVRRTNSGKDGKA</sequence>
<dbReference type="OrthoDB" id="3729465at2"/>
<dbReference type="Gene3D" id="3.40.225.10">
    <property type="entry name" value="Class II aldolase/adducin N-terminal domain"/>
    <property type="match status" value="1"/>
</dbReference>
<reference evidence="6" key="1">
    <citation type="submission" date="2019-09" db="EMBL/GenBank/DDBJ databases">
        <authorList>
            <person name="Teo W.F.A."/>
            <person name="Duangmal K."/>
        </authorList>
    </citation>
    <scope>NUCLEOTIDE SEQUENCE [LARGE SCALE GENOMIC DNA]</scope>
    <source>
        <strain evidence="6">K81G1</strain>
    </source>
</reference>
<keyword evidence="1" id="KW-0479">Metal-binding</keyword>
<comment type="caution">
    <text evidence="6">The sequence shown here is derived from an EMBL/GenBank/DDBJ whole genome shotgun (WGS) entry which is preliminary data.</text>
</comment>
<evidence type="ECO:0000256" key="2">
    <source>
        <dbReference type="ARBA" id="ARBA00023239"/>
    </source>
</evidence>